<dbReference type="Proteomes" id="UP000016200">
    <property type="component" value="Unassembled WGS sequence"/>
</dbReference>
<name>S7KMY7_9CHLA</name>
<sequence length="37" mass="4384">EEKTSDFRLNGGFAKTHDFRVKWGIFEEKARDFHLNG</sequence>
<accession>S7KMY7</accession>
<reference evidence="1 2" key="1">
    <citation type="submission" date="2013-04" db="EMBL/GenBank/DDBJ databases">
        <title>Genome sequence of Chlamydia psittaci 10-1398/11.</title>
        <authorList>
            <person name="Huot-Creasy H."/>
            <person name="McCracken C.L."/>
            <person name="Humphries M."/>
            <person name="Sachse K."/>
            <person name="Laroucau K."/>
            <person name="Bavoil P."/>
            <person name="Myers G.S."/>
        </authorList>
    </citation>
    <scope>NUCLEOTIDE SEQUENCE [LARGE SCALE GENOMIC DNA]</scope>
    <source>
        <strain evidence="1 2">10_1398_11</strain>
    </source>
</reference>
<evidence type="ECO:0000313" key="2">
    <source>
        <dbReference type="Proteomes" id="UP000016200"/>
    </source>
</evidence>
<dbReference type="HOGENOM" id="CLU_3336877_0_0_0"/>
<protein>
    <submittedName>
        <fullName evidence="1">Uncharacterized protein</fullName>
    </submittedName>
</protein>
<proteinExistence type="predicted"/>
<dbReference type="AlphaFoldDB" id="S7KMY7"/>
<dbReference type="EMBL" id="ATNB01000003">
    <property type="protein sequence ID" value="EPP35775.1"/>
    <property type="molecule type" value="Genomic_DNA"/>
</dbReference>
<feature type="non-terminal residue" evidence="1">
    <location>
        <position position="1"/>
    </location>
</feature>
<comment type="caution">
    <text evidence="1">The sequence shown here is derived from an EMBL/GenBank/DDBJ whole genome shotgun (WGS) entry which is preliminary data.</text>
</comment>
<evidence type="ECO:0000313" key="1">
    <source>
        <dbReference type="EMBL" id="EPP35775.1"/>
    </source>
</evidence>
<organism evidence="1 2">
    <name type="scientific">Chlamydia ibidis</name>
    <dbReference type="NCBI Taxonomy" id="1405396"/>
    <lineage>
        <taxon>Bacteria</taxon>
        <taxon>Pseudomonadati</taxon>
        <taxon>Chlamydiota</taxon>
        <taxon>Chlamydiia</taxon>
        <taxon>Chlamydiales</taxon>
        <taxon>Chlamydiaceae</taxon>
        <taxon>Chlamydia/Chlamydophila group</taxon>
        <taxon>Chlamydia</taxon>
    </lineage>
</organism>
<gene>
    <name evidence="1" type="ORF">CP10139811_1283</name>
</gene>